<evidence type="ECO:0000256" key="2">
    <source>
        <dbReference type="ARBA" id="ARBA00006645"/>
    </source>
</evidence>
<reference evidence="10" key="1">
    <citation type="submission" date="2011-06" db="EMBL/GenBank/DDBJ databases">
        <title>The complete genome of chromosome of Runella slithyformis DSM 19594.</title>
        <authorList>
            <consortium name="US DOE Joint Genome Institute (JGI-PGF)"/>
            <person name="Lucas S."/>
            <person name="Han J."/>
            <person name="Lapidus A."/>
            <person name="Bruce D."/>
            <person name="Goodwin L."/>
            <person name="Pitluck S."/>
            <person name="Peters L."/>
            <person name="Kyrpides N."/>
            <person name="Mavromatis K."/>
            <person name="Ivanova N."/>
            <person name="Ovchinnikova G."/>
            <person name="Zhang X."/>
            <person name="Misra M."/>
            <person name="Detter J.C."/>
            <person name="Tapia R."/>
            <person name="Han C."/>
            <person name="Land M."/>
            <person name="Hauser L."/>
            <person name="Markowitz V."/>
            <person name="Cheng J.-F."/>
            <person name="Hugenholtz P."/>
            <person name="Woyke T."/>
            <person name="Wu D."/>
            <person name="Tindall B."/>
            <person name="Faehrich R."/>
            <person name="Brambilla E."/>
            <person name="Klenk H.-P."/>
            <person name="Eisen J.A."/>
        </authorList>
    </citation>
    <scope>NUCLEOTIDE SEQUENCE [LARGE SCALE GENOMIC DNA]</scope>
    <source>
        <strain evidence="10">ATCC 29530 / DSM 19594 / LMG 11500 / NCIMB 11436 / LSU 4</strain>
    </source>
</reference>
<dbReference type="Gene3D" id="3.90.15.10">
    <property type="entry name" value="Topoisomerase I, Chain A, domain 3"/>
    <property type="match status" value="1"/>
</dbReference>
<dbReference type="AlphaFoldDB" id="A0A7U3ZLP8"/>
<feature type="domain" description="DNA topoisomerase IB N-terminal" evidence="8">
    <location>
        <begin position="53"/>
        <end position="100"/>
    </location>
</feature>
<dbReference type="InterPro" id="IPR049331">
    <property type="entry name" value="Top1B_N_bact"/>
</dbReference>
<keyword evidence="6" id="KW-0413">Isomerase</keyword>
<evidence type="ECO:0000256" key="5">
    <source>
        <dbReference type="ARBA" id="ARBA00023125"/>
    </source>
</evidence>
<keyword evidence="5" id="KW-0238">DNA-binding</keyword>
<evidence type="ECO:0000259" key="8">
    <source>
        <dbReference type="Pfam" id="PF21338"/>
    </source>
</evidence>
<organism evidence="9 10">
    <name type="scientific">Runella slithyformis (strain ATCC 29530 / DSM 19594 / LMG 11500 / NCIMB 11436 / LSU 4)</name>
    <dbReference type="NCBI Taxonomy" id="761193"/>
    <lineage>
        <taxon>Bacteria</taxon>
        <taxon>Pseudomonadati</taxon>
        <taxon>Bacteroidota</taxon>
        <taxon>Cytophagia</taxon>
        <taxon>Cytophagales</taxon>
        <taxon>Spirosomataceae</taxon>
        <taxon>Runella</taxon>
    </lineage>
</organism>
<evidence type="ECO:0000259" key="7">
    <source>
        <dbReference type="Pfam" id="PF01028"/>
    </source>
</evidence>
<dbReference type="Gene3D" id="1.10.132.120">
    <property type="match status" value="1"/>
</dbReference>
<dbReference type="GO" id="GO:0006265">
    <property type="term" value="P:DNA topological change"/>
    <property type="evidence" value="ECO:0007669"/>
    <property type="project" value="InterPro"/>
</dbReference>
<dbReference type="GO" id="GO:0003917">
    <property type="term" value="F:DNA topoisomerase type I (single strand cut, ATP-independent) activity"/>
    <property type="evidence" value="ECO:0007669"/>
    <property type="project" value="UniProtKB-EC"/>
</dbReference>
<evidence type="ECO:0000313" key="9">
    <source>
        <dbReference type="EMBL" id="AEI49510.1"/>
    </source>
</evidence>
<dbReference type="EMBL" id="CP002859">
    <property type="protein sequence ID" value="AEI49510.1"/>
    <property type="molecule type" value="Genomic_DNA"/>
</dbReference>
<evidence type="ECO:0000256" key="3">
    <source>
        <dbReference type="ARBA" id="ARBA00012891"/>
    </source>
</evidence>
<accession>A0A7U3ZLP8</accession>
<name>A0A7U3ZLP8_RUNSL</name>
<dbReference type="Proteomes" id="UP000000493">
    <property type="component" value="Chromosome"/>
</dbReference>
<dbReference type="GO" id="GO:0003677">
    <property type="term" value="F:DNA binding"/>
    <property type="evidence" value="ECO:0007669"/>
    <property type="project" value="UniProtKB-KW"/>
</dbReference>
<evidence type="ECO:0000256" key="6">
    <source>
        <dbReference type="ARBA" id="ARBA00023235"/>
    </source>
</evidence>
<comment type="similarity">
    <text evidence="2">Belongs to the type IB topoisomerase family.</text>
</comment>
<sequence>MTAPQPISLPARHSKKHFERLNKNPQASAKSVGLVYVCDASPGFTRKRSGKSFCYYGPEGILCKDKIVLKRIKSLGIPPAWTNVWICTDEKGHLQATGIDAKGRKQYRYHPDWSRVRSAAKYHRIERFAHQLPALRERLENDLAATKLTFHKVVALAVRIIELTGIRVGNEAYKRMYGSFGLTTLEDDNIEATASKVTFSFKGKKGIYHRIPIQNSRLARLVQRCKDIPGKELFQYYDEDKNPHCITSTDINTYLHETLGDGFTAKDFRTWIGSLTAFCEFKKAGDFETQTEAKHHIKQCLEAVAKRLGNTVAVCKKYYVHPALIRAYEEHKLFKYMQDVEICAENPLGTVGLSPIEQQLCTLLKEYH</sequence>
<reference evidence="9 10" key="2">
    <citation type="journal article" date="2012" name="Stand. Genomic Sci.">
        <title>Complete genome sequence of the aquatic bacterium Runella slithyformis type strain (LSU 4(T)).</title>
        <authorList>
            <person name="Copeland A."/>
            <person name="Zhang X."/>
            <person name="Misra M."/>
            <person name="Lapidus A."/>
            <person name="Nolan M."/>
            <person name="Lucas S."/>
            <person name="Deshpande S."/>
            <person name="Cheng J.F."/>
            <person name="Tapia R."/>
            <person name="Goodwin L.A."/>
            <person name="Pitluck S."/>
            <person name="Liolios K."/>
            <person name="Pagani I."/>
            <person name="Ivanova N."/>
            <person name="Mikhailova N."/>
            <person name="Pati A."/>
            <person name="Chen A."/>
            <person name="Palaniappan K."/>
            <person name="Land M."/>
            <person name="Hauser L."/>
            <person name="Pan C."/>
            <person name="Jeffries C.D."/>
            <person name="Detter J.C."/>
            <person name="Brambilla E.M."/>
            <person name="Rohde M."/>
            <person name="Djao O.D."/>
            <person name="Goker M."/>
            <person name="Sikorski J."/>
            <person name="Tindall B.J."/>
            <person name="Woyke T."/>
            <person name="Bristow J."/>
            <person name="Eisen J.A."/>
            <person name="Markowitz V."/>
            <person name="Hugenholtz P."/>
            <person name="Kyrpides N.C."/>
            <person name="Klenk H.P."/>
            <person name="Mavromatis K."/>
        </authorList>
    </citation>
    <scope>NUCLEOTIDE SEQUENCE [LARGE SCALE GENOMIC DNA]</scope>
    <source>
        <strain evidence="10">ATCC 29530 / DSM 19594 / LMG 11500 / NCIMB 11436 / LSU 4</strain>
    </source>
</reference>
<gene>
    <name evidence="9" type="ordered locus">Runsl_3129</name>
</gene>
<dbReference type="InterPro" id="IPR035447">
    <property type="entry name" value="DNA_topo_I_N_sf"/>
</dbReference>
<evidence type="ECO:0000256" key="4">
    <source>
        <dbReference type="ARBA" id="ARBA00023029"/>
    </source>
</evidence>
<dbReference type="RefSeq" id="WP_013928817.1">
    <property type="nucleotide sequence ID" value="NC_015703.1"/>
</dbReference>
<dbReference type="InterPro" id="IPR014711">
    <property type="entry name" value="TopoI_cat_a-hlx-sub_euk"/>
</dbReference>
<dbReference type="SUPFAM" id="SSF56349">
    <property type="entry name" value="DNA breaking-rejoining enzymes"/>
    <property type="match status" value="1"/>
</dbReference>
<evidence type="ECO:0000256" key="1">
    <source>
        <dbReference type="ARBA" id="ARBA00000213"/>
    </source>
</evidence>
<dbReference type="InterPro" id="IPR013500">
    <property type="entry name" value="TopoI_cat_euk"/>
</dbReference>
<proteinExistence type="inferred from homology"/>
<dbReference type="SUPFAM" id="SSF55869">
    <property type="entry name" value="DNA topoisomerase I domain"/>
    <property type="match status" value="1"/>
</dbReference>
<protein>
    <recommendedName>
        <fullName evidence="3">DNA topoisomerase</fullName>
        <ecNumber evidence="3">5.6.2.1</ecNumber>
    </recommendedName>
</protein>
<dbReference type="EC" id="5.6.2.1" evidence="3"/>
<dbReference type="InterPro" id="IPR011010">
    <property type="entry name" value="DNA_brk_join_enz"/>
</dbReference>
<keyword evidence="10" id="KW-1185">Reference proteome</keyword>
<evidence type="ECO:0000313" key="10">
    <source>
        <dbReference type="Proteomes" id="UP000000493"/>
    </source>
</evidence>
<dbReference type="InterPro" id="IPR001631">
    <property type="entry name" value="TopoI"/>
</dbReference>
<dbReference type="Gene3D" id="3.30.66.10">
    <property type="entry name" value="DNA topoisomerase I domain"/>
    <property type="match status" value="1"/>
</dbReference>
<feature type="domain" description="DNA topoisomerase I catalytic core eukaryotic-type" evidence="7">
    <location>
        <begin position="117"/>
        <end position="333"/>
    </location>
</feature>
<dbReference type="PROSITE" id="PS52038">
    <property type="entry name" value="TOPO_IB_2"/>
    <property type="match status" value="1"/>
</dbReference>
<comment type="catalytic activity">
    <reaction evidence="1">
        <text>ATP-independent breakage of single-stranded DNA, followed by passage and rejoining.</text>
        <dbReference type="EC" id="5.6.2.1"/>
    </reaction>
</comment>
<dbReference type="Pfam" id="PF21338">
    <property type="entry name" value="Top1B_N_bact"/>
    <property type="match status" value="1"/>
</dbReference>
<dbReference type="KEGG" id="rsi:Runsl_3129"/>
<dbReference type="PRINTS" id="PR00416">
    <property type="entry name" value="EUTPISMRASEI"/>
</dbReference>
<dbReference type="Pfam" id="PF01028">
    <property type="entry name" value="Topoisom_I"/>
    <property type="match status" value="1"/>
</dbReference>
<keyword evidence="4" id="KW-0799">Topoisomerase</keyword>